<dbReference type="Pfam" id="PF00583">
    <property type="entry name" value="Acetyltransf_1"/>
    <property type="match status" value="1"/>
</dbReference>
<dbReference type="OrthoDB" id="7651332at2"/>
<evidence type="ECO:0000256" key="2">
    <source>
        <dbReference type="ARBA" id="ARBA00023315"/>
    </source>
</evidence>
<dbReference type="EMBL" id="FWFZ01000009">
    <property type="protein sequence ID" value="SLN49683.1"/>
    <property type="molecule type" value="Genomic_DNA"/>
</dbReference>
<dbReference type="PROSITE" id="PS51186">
    <property type="entry name" value="GNAT"/>
    <property type="match status" value="1"/>
</dbReference>
<dbReference type="Proteomes" id="UP000193900">
    <property type="component" value="Unassembled WGS sequence"/>
</dbReference>
<gene>
    <name evidence="4" type="primary">mshD_1</name>
    <name evidence="4" type="ORF">ROA7023_02145</name>
</gene>
<dbReference type="SUPFAM" id="SSF55729">
    <property type="entry name" value="Acyl-CoA N-acyltransferases (Nat)"/>
    <property type="match status" value="1"/>
</dbReference>
<dbReference type="InterPro" id="IPR000182">
    <property type="entry name" value="GNAT_dom"/>
</dbReference>
<dbReference type="GO" id="GO:0035447">
    <property type="term" value="F:mycothiol synthase activity"/>
    <property type="evidence" value="ECO:0007669"/>
    <property type="project" value="UniProtKB-EC"/>
</dbReference>
<organism evidence="4 5">
    <name type="scientific">Roseisalinus antarcticus</name>
    <dbReference type="NCBI Taxonomy" id="254357"/>
    <lineage>
        <taxon>Bacteria</taxon>
        <taxon>Pseudomonadati</taxon>
        <taxon>Pseudomonadota</taxon>
        <taxon>Alphaproteobacteria</taxon>
        <taxon>Rhodobacterales</taxon>
        <taxon>Roseobacteraceae</taxon>
        <taxon>Roseisalinus</taxon>
    </lineage>
</organism>
<dbReference type="AlphaFoldDB" id="A0A1Y5SVX7"/>
<protein>
    <submittedName>
        <fullName evidence="4">Mycothiol acetyltransferase</fullName>
        <ecNumber evidence="4">2.3.1.189</ecNumber>
    </submittedName>
</protein>
<dbReference type="CDD" id="cd04301">
    <property type="entry name" value="NAT_SF"/>
    <property type="match status" value="1"/>
</dbReference>
<proteinExistence type="predicted"/>
<keyword evidence="2 4" id="KW-0012">Acyltransferase</keyword>
<reference evidence="4 5" key="1">
    <citation type="submission" date="2017-03" db="EMBL/GenBank/DDBJ databases">
        <authorList>
            <person name="Afonso C.L."/>
            <person name="Miller P.J."/>
            <person name="Scott M.A."/>
            <person name="Spackman E."/>
            <person name="Goraichik I."/>
            <person name="Dimitrov K.M."/>
            <person name="Suarez D.L."/>
            <person name="Swayne D.E."/>
        </authorList>
    </citation>
    <scope>NUCLEOTIDE SEQUENCE [LARGE SCALE GENOMIC DNA]</scope>
    <source>
        <strain evidence="4 5">CECT 7023</strain>
    </source>
</reference>
<dbReference type="PANTHER" id="PTHR43877">
    <property type="entry name" value="AMINOALKYLPHOSPHONATE N-ACETYLTRANSFERASE-RELATED-RELATED"/>
    <property type="match status" value="1"/>
</dbReference>
<evidence type="ECO:0000256" key="1">
    <source>
        <dbReference type="ARBA" id="ARBA00022679"/>
    </source>
</evidence>
<evidence type="ECO:0000259" key="3">
    <source>
        <dbReference type="PROSITE" id="PS51186"/>
    </source>
</evidence>
<keyword evidence="5" id="KW-1185">Reference proteome</keyword>
<accession>A0A1Y5SVX7</accession>
<evidence type="ECO:0000313" key="4">
    <source>
        <dbReference type="EMBL" id="SLN49683.1"/>
    </source>
</evidence>
<dbReference type="EC" id="2.3.1.189" evidence="4"/>
<evidence type="ECO:0000313" key="5">
    <source>
        <dbReference type="Proteomes" id="UP000193900"/>
    </source>
</evidence>
<dbReference type="InterPro" id="IPR016181">
    <property type="entry name" value="Acyl_CoA_acyltransferase"/>
</dbReference>
<dbReference type="Gene3D" id="3.40.630.30">
    <property type="match status" value="1"/>
</dbReference>
<dbReference type="InterPro" id="IPR050832">
    <property type="entry name" value="Bact_Acetyltransf"/>
</dbReference>
<feature type="domain" description="N-acetyltransferase" evidence="3">
    <location>
        <begin position="4"/>
        <end position="149"/>
    </location>
</feature>
<keyword evidence="1 4" id="KW-0808">Transferase</keyword>
<sequence>MTRIAIRPFAHADLPELHRMVCALAAHHGDTADVTPDELLHNVTGATPWATLLIADAGGPVGYAALSRRIHLQWGRRGMELTNLWIDPVWRGGGAGRMLIDAARREARALGCAYITVGTTEANIAAQKTYLRAGFEPQEARGRRFCCAL</sequence>
<dbReference type="RefSeq" id="WP_143535516.1">
    <property type="nucleotide sequence ID" value="NZ_FWFZ01000009.1"/>
</dbReference>
<name>A0A1Y5SVX7_9RHOB</name>